<feature type="compositionally biased region" description="Basic and acidic residues" evidence="2">
    <location>
        <begin position="755"/>
        <end position="768"/>
    </location>
</feature>
<dbReference type="InterPro" id="IPR008269">
    <property type="entry name" value="Lon_proteolytic"/>
</dbReference>
<dbReference type="Gene3D" id="3.30.230.10">
    <property type="match status" value="1"/>
</dbReference>
<feature type="transmembrane region" description="Helical" evidence="3">
    <location>
        <begin position="642"/>
        <end position="661"/>
    </location>
</feature>
<dbReference type="GO" id="GO:0016020">
    <property type="term" value="C:membrane"/>
    <property type="evidence" value="ECO:0007669"/>
    <property type="project" value="UniProtKB-SubCell"/>
</dbReference>
<dbReference type="Pfam" id="PF05362">
    <property type="entry name" value="Lon_C"/>
    <property type="match status" value="1"/>
</dbReference>
<gene>
    <name evidence="5" type="ORF">IPJ89_02690</name>
</gene>
<dbReference type="PROSITE" id="PS51786">
    <property type="entry name" value="LON_PROTEOLYTIC"/>
    <property type="match status" value="1"/>
</dbReference>
<dbReference type="GO" id="GO:0004252">
    <property type="term" value="F:serine-type endopeptidase activity"/>
    <property type="evidence" value="ECO:0007669"/>
    <property type="project" value="InterPro"/>
</dbReference>
<keyword evidence="3" id="KW-0472">Membrane</keyword>
<feature type="region of interest" description="Disordered" evidence="2">
    <location>
        <begin position="755"/>
        <end position="784"/>
    </location>
</feature>
<accession>A0A7T9DKS5</accession>
<name>A0A7T9DKS5_9ARCH</name>
<reference evidence="5" key="1">
    <citation type="submission" date="2020-11" db="EMBL/GenBank/DDBJ databases">
        <title>Connecting structure to function with the recovery of over 1000 high-quality activated sludge metagenome-assembled genomes encoding full-length rRNA genes using long-read sequencing.</title>
        <authorList>
            <person name="Singleton C.M."/>
            <person name="Petriglieri F."/>
            <person name="Kristensen J.M."/>
            <person name="Kirkegaard R.H."/>
            <person name="Michaelsen T.Y."/>
            <person name="Andersen M.H."/>
            <person name="Karst S.M."/>
            <person name="Dueholm M.S."/>
            <person name="Nielsen P.H."/>
            <person name="Albertsen M."/>
        </authorList>
    </citation>
    <scope>NUCLEOTIDE SEQUENCE</scope>
    <source>
        <strain evidence="5">Fred_18-Q3-R57-64_BAT3C.431</strain>
    </source>
</reference>
<dbReference type="InterPro" id="IPR027065">
    <property type="entry name" value="Lon_Prtase"/>
</dbReference>
<keyword evidence="3" id="KW-0812">Transmembrane</keyword>
<dbReference type="InterPro" id="IPR020568">
    <property type="entry name" value="Ribosomal_Su5_D2-typ_SF"/>
</dbReference>
<sequence>MVVPMRASPLISTLFLILLLASTSFAVLTDTSLRVFAVAPDGKALSAELELHIIPGEGRVWSSVSGPLVGTATQSTEKIAVKISKNYFANADQYDYFFTINSNASVVDGPSAGSAMSLLVVSALQDRRIPTNVGLTGTITTTGEVGPVGGVFEKAKAAHEAGIDLFLIPRGESRQVVKLPEGVKNISLPEYALNEWGMKVVEVKNLDEVLRLAFTSIESIDINAVVEQEPDAYIPPKITTTQAVSVLGGINTQFIKQSREAIVQAQQALSQTLLEDSGLLEVLSTTLSQSERTVNEAELLTENGYYYSAGNFAFLAKVNAYFVHDVAENPELIGEDDTLLMQRVEELQKEIEAEQKILDETVPIEGVEWYIAAQQRLTWAQLGLEKLRSSPRVIVVTEDAQYTQNVERVHDYEFARAWFDSVPQFHAIALQQSTKSLKTQNPFKDYYSQFLTNAEKGIPLMSDGDSEDAQRRLDAAKLDQLQGRHLSAAMNAASSLALVNANLIENDASKDLQAELEKKIQELEKRIDGDASGYAWARLYLDHAKYYLNSAEHYREQNEGTTAANNIVSGYTLALLAENTLEVTSDIRSYYTGLPENQFTPLVSNSLPANGSNGGVIPISIGSDGKGSVTIGNPVAGTNIPVLPILLVLLVVLAVAYLFVARVPKKDYRSMEAPHATMQGDNALQRLDQFEARMFAAKTGMNRIQYQLAKGEISKEKFAMQSKHYQEEIHAARRGLRETQHEMFREAKVKMPRMEVEETHFKQSEKTTKPKRAPTKAKKWASKK</sequence>
<feature type="compositionally biased region" description="Basic residues" evidence="2">
    <location>
        <begin position="769"/>
        <end position="784"/>
    </location>
</feature>
<evidence type="ECO:0000256" key="3">
    <source>
        <dbReference type="SAM" id="Phobius"/>
    </source>
</evidence>
<organism evidence="5">
    <name type="scientific">Candidatus Iainarchaeum sp</name>
    <dbReference type="NCBI Taxonomy" id="3101447"/>
    <lineage>
        <taxon>Archaea</taxon>
        <taxon>Candidatus Iainarchaeota</taxon>
        <taxon>Candidatus Iainarchaeia</taxon>
        <taxon>Candidatus Iainarchaeales</taxon>
        <taxon>Candidatus Iainarchaeaceae</taxon>
        <taxon>Candidatus Iainarchaeum</taxon>
    </lineage>
</organism>
<evidence type="ECO:0000256" key="1">
    <source>
        <dbReference type="ARBA" id="ARBA00004141"/>
    </source>
</evidence>
<dbReference type="GO" id="GO:0004176">
    <property type="term" value="F:ATP-dependent peptidase activity"/>
    <property type="evidence" value="ECO:0007669"/>
    <property type="project" value="InterPro"/>
</dbReference>
<keyword evidence="3" id="KW-1133">Transmembrane helix</keyword>
<dbReference type="GO" id="GO:0006508">
    <property type="term" value="P:proteolysis"/>
    <property type="evidence" value="ECO:0007669"/>
    <property type="project" value="InterPro"/>
</dbReference>
<dbReference type="InterPro" id="IPR014721">
    <property type="entry name" value="Ribsml_uS5_D2-typ_fold_subgr"/>
</dbReference>
<evidence type="ECO:0000259" key="4">
    <source>
        <dbReference type="PROSITE" id="PS51786"/>
    </source>
</evidence>
<dbReference type="Proteomes" id="UP000596004">
    <property type="component" value="Chromosome"/>
</dbReference>
<proteinExistence type="predicted"/>
<dbReference type="GO" id="GO:0005524">
    <property type="term" value="F:ATP binding"/>
    <property type="evidence" value="ECO:0007669"/>
    <property type="project" value="InterPro"/>
</dbReference>
<dbReference type="AlphaFoldDB" id="A0A7T9DKS5"/>
<evidence type="ECO:0000313" key="5">
    <source>
        <dbReference type="EMBL" id="QQR93122.1"/>
    </source>
</evidence>
<dbReference type="GO" id="GO:0030163">
    <property type="term" value="P:protein catabolic process"/>
    <property type="evidence" value="ECO:0007669"/>
    <property type="project" value="InterPro"/>
</dbReference>
<feature type="domain" description="Lon proteolytic" evidence="4">
    <location>
        <begin position="102"/>
        <end position="216"/>
    </location>
</feature>
<evidence type="ECO:0000256" key="2">
    <source>
        <dbReference type="SAM" id="MobiDB-lite"/>
    </source>
</evidence>
<dbReference type="EMBL" id="CP064981">
    <property type="protein sequence ID" value="QQR93122.1"/>
    <property type="molecule type" value="Genomic_DNA"/>
</dbReference>
<dbReference type="PRINTS" id="PR00830">
    <property type="entry name" value="ENDOLAPTASE"/>
</dbReference>
<comment type="subcellular location">
    <subcellularLocation>
        <location evidence="1">Membrane</location>
        <topology evidence="1">Multi-pass membrane protein</topology>
    </subcellularLocation>
</comment>
<dbReference type="PANTHER" id="PTHR10046">
    <property type="entry name" value="ATP DEPENDENT LON PROTEASE FAMILY MEMBER"/>
    <property type="match status" value="1"/>
</dbReference>
<protein>
    <recommendedName>
        <fullName evidence="4">Lon proteolytic domain-containing protein</fullName>
    </recommendedName>
</protein>
<dbReference type="SUPFAM" id="SSF54211">
    <property type="entry name" value="Ribosomal protein S5 domain 2-like"/>
    <property type="match status" value="1"/>
</dbReference>